<sequence length="99" mass="10009">MATPFNFYRGSAPAGLTPVYTVPDSTTAIVTNVVAANPGDQAGSVTVQISGVDVLPRVGIAPQGVLTLEINQVLTTGDEIEVQGSGSTCALHISGVEVV</sequence>
<comment type="caution">
    <text evidence="1">The sequence shown here is derived from an EMBL/GenBank/DDBJ whole genome shotgun (WGS) entry which is preliminary data.</text>
</comment>
<keyword evidence="2" id="KW-1185">Reference proteome</keyword>
<evidence type="ECO:0000313" key="1">
    <source>
        <dbReference type="EMBL" id="MCS0601095.1"/>
    </source>
</evidence>
<evidence type="ECO:0000313" key="2">
    <source>
        <dbReference type="Proteomes" id="UP001205612"/>
    </source>
</evidence>
<proteinExistence type="predicted"/>
<accession>A0ABT2AYZ8</accession>
<dbReference type="RefSeq" id="WP_258777462.1">
    <property type="nucleotide sequence ID" value="NZ_JANUGP010000004.1"/>
</dbReference>
<dbReference type="EMBL" id="JANUGP010000004">
    <property type="protein sequence ID" value="MCS0601095.1"/>
    <property type="molecule type" value="Genomic_DNA"/>
</dbReference>
<name>A0ABT2AYZ8_9ACTN</name>
<dbReference type="Proteomes" id="UP001205612">
    <property type="component" value="Unassembled WGS sequence"/>
</dbReference>
<organism evidence="1 2">
    <name type="scientific">Streptomyces pyxinicus</name>
    <dbReference type="NCBI Taxonomy" id="2970331"/>
    <lineage>
        <taxon>Bacteria</taxon>
        <taxon>Bacillati</taxon>
        <taxon>Actinomycetota</taxon>
        <taxon>Actinomycetes</taxon>
        <taxon>Kitasatosporales</taxon>
        <taxon>Streptomycetaceae</taxon>
        <taxon>Streptomyces</taxon>
    </lineage>
</organism>
<protein>
    <submittedName>
        <fullName evidence="1">Uncharacterized protein</fullName>
    </submittedName>
</protein>
<reference evidence="1 2" key="1">
    <citation type="submission" date="2022-08" db="EMBL/GenBank/DDBJ databases">
        <authorList>
            <person name="Somphong A."/>
            <person name="Phongsopitanun W."/>
        </authorList>
    </citation>
    <scope>NUCLEOTIDE SEQUENCE [LARGE SCALE GENOMIC DNA]</scope>
    <source>
        <strain evidence="1 2">LP11</strain>
    </source>
</reference>
<gene>
    <name evidence="1" type="ORF">NX794_07600</name>
</gene>